<proteinExistence type="predicted"/>
<name>A0A6J5RHL6_9CAUD</name>
<accession>A0A6J5RHL6</accession>
<protein>
    <submittedName>
        <fullName evidence="1">Uncharacterized protein</fullName>
    </submittedName>
</protein>
<gene>
    <name evidence="1" type="ORF">UFOVP1290_403</name>
</gene>
<evidence type="ECO:0000313" key="1">
    <source>
        <dbReference type="EMBL" id="CAB4196883.1"/>
    </source>
</evidence>
<sequence length="69" mass="8409">MNKNPFTVYMVYIPGNRHDTYYFSSLENVDDFFKETISNLKEDEDELRSDETIMKILKEQYKIEEIKVY</sequence>
<dbReference type="EMBL" id="LR797252">
    <property type="protein sequence ID" value="CAB4196883.1"/>
    <property type="molecule type" value="Genomic_DNA"/>
</dbReference>
<organism evidence="1">
    <name type="scientific">uncultured Caudovirales phage</name>
    <dbReference type="NCBI Taxonomy" id="2100421"/>
    <lineage>
        <taxon>Viruses</taxon>
        <taxon>Duplodnaviria</taxon>
        <taxon>Heunggongvirae</taxon>
        <taxon>Uroviricota</taxon>
        <taxon>Caudoviricetes</taxon>
        <taxon>Peduoviridae</taxon>
        <taxon>Maltschvirus</taxon>
        <taxon>Maltschvirus maltsch</taxon>
    </lineage>
</organism>
<reference evidence="1" key="1">
    <citation type="submission" date="2020-05" db="EMBL/GenBank/DDBJ databases">
        <authorList>
            <person name="Chiriac C."/>
            <person name="Salcher M."/>
            <person name="Ghai R."/>
            <person name="Kavagutti S V."/>
        </authorList>
    </citation>
    <scope>NUCLEOTIDE SEQUENCE</scope>
</reference>